<evidence type="ECO:0000256" key="6">
    <source>
        <dbReference type="ARBA" id="ARBA00022968"/>
    </source>
</evidence>
<evidence type="ECO:0000256" key="5">
    <source>
        <dbReference type="ARBA" id="ARBA00022692"/>
    </source>
</evidence>
<keyword evidence="8" id="KW-0333">Golgi apparatus</keyword>
<dbReference type="PANTHER" id="PTHR31646:SF1">
    <property type="entry name" value="ALPHA-1,2-MANNOSYLTRANSFERASE MNN2"/>
    <property type="match status" value="1"/>
</dbReference>
<organism evidence="11 12">
    <name type="scientific">Aspergillus calidoustus</name>
    <dbReference type="NCBI Taxonomy" id="454130"/>
    <lineage>
        <taxon>Eukaryota</taxon>
        <taxon>Fungi</taxon>
        <taxon>Dikarya</taxon>
        <taxon>Ascomycota</taxon>
        <taxon>Pezizomycotina</taxon>
        <taxon>Eurotiomycetes</taxon>
        <taxon>Eurotiomycetidae</taxon>
        <taxon>Eurotiales</taxon>
        <taxon>Aspergillaceae</taxon>
        <taxon>Aspergillus</taxon>
        <taxon>Aspergillus subgen. Nidulantes</taxon>
    </lineage>
</organism>
<dbReference type="AlphaFoldDB" id="A0A0U5FV60"/>
<protein>
    <recommendedName>
        <fullName evidence="13">Alpha-1,2-mannosyltransferase</fullName>
    </recommendedName>
</protein>
<dbReference type="Proteomes" id="UP000054771">
    <property type="component" value="Unassembled WGS sequence"/>
</dbReference>
<evidence type="ECO:0000313" key="12">
    <source>
        <dbReference type="Proteomes" id="UP000054771"/>
    </source>
</evidence>
<dbReference type="PANTHER" id="PTHR31646">
    <property type="entry name" value="ALPHA-1,2-MANNOSYLTRANSFERASE MNN2"/>
    <property type="match status" value="1"/>
</dbReference>
<gene>
    <name evidence="11" type="ORF">ASPCAL04563</name>
</gene>
<dbReference type="GO" id="GO:0000139">
    <property type="term" value="C:Golgi membrane"/>
    <property type="evidence" value="ECO:0007669"/>
    <property type="project" value="UniProtKB-SubCell"/>
</dbReference>
<evidence type="ECO:0000256" key="2">
    <source>
        <dbReference type="ARBA" id="ARBA00004922"/>
    </source>
</evidence>
<keyword evidence="5 10" id="KW-0812">Transmembrane</keyword>
<keyword evidence="7 10" id="KW-1133">Transmembrane helix</keyword>
<keyword evidence="6" id="KW-0735">Signal-anchor</keyword>
<comment type="pathway">
    <text evidence="2">Protein modification; protein glycosylation.</text>
</comment>
<dbReference type="STRING" id="454130.A0A0U5FV60"/>
<dbReference type="InterPro" id="IPR022751">
    <property type="entry name" value="Alpha_mannosyltransferase"/>
</dbReference>
<evidence type="ECO:0000256" key="4">
    <source>
        <dbReference type="ARBA" id="ARBA00022679"/>
    </source>
</evidence>
<sequence length="490" mass="55174">MPVIRRSRLRTVLSTIAAIFLIVAVFKINWAPTSANVVPLTAFEVPLVERQKDFWKAFKPILESHSPNCPSPTHDEDAGAIHFNATTTEMRPDMTFMDEASVQRMQDAHARFVQATVDTKPLHPVHAVGTRGIVSTAGGQYFPVFVATLRMLRRTGSTLPVEVYMKDATEYEKNICEGVLPKLNARCLILSDVMGKEFIEHFQLKVFAVLLSSFEELIWMDADCFPLHEPELLLDSEIFKSAGMITWPDFWQSSASPLYFKISGQPEAPMNGRQTTEAGVFLINKKTHLRTLLLAAYYNYYGPSHYFRLLSQGGPGEGDKETFLQAAYAVNEPFYAVSERVQAIGHPAPDGMSGSAMVQSDPIEDHALTSQGLLRVLDPSVAKAPQTFFIHANYPKFNPGGNFWGGDFETAPTIRPDGSDGRAWIVPEDVIRRFGYDAEKVYWEELKFISCNQDIKFQTWRSPAEICQRVEQYWANVFAEPHEDDPKFSD</sequence>
<evidence type="ECO:0000256" key="1">
    <source>
        <dbReference type="ARBA" id="ARBA00004323"/>
    </source>
</evidence>
<evidence type="ECO:0008006" key="13">
    <source>
        <dbReference type="Google" id="ProtNLM"/>
    </source>
</evidence>
<evidence type="ECO:0000256" key="8">
    <source>
        <dbReference type="ARBA" id="ARBA00023034"/>
    </source>
</evidence>
<keyword evidence="12" id="KW-1185">Reference proteome</keyword>
<proteinExistence type="inferred from homology"/>
<reference evidence="12" key="1">
    <citation type="journal article" date="2016" name="Genome Announc.">
        <title>Draft genome sequences of fungus Aspergillus calidoustus.</title>
        <authorList>
            <person name="Horn F."/>
            <person name="Linde J."/>
            <person name="Mattern D.J."/>
            <person name="Walther G."/>
            <person name="Guthke R."/>
            <person name="Scherlach K."/>
            <person name="Martin K."/>
            <person name="Brakhage A.A."/>
            <person name="Petzke L."/>
            <person name="Valiante V."/>
        </authorList>
    </citation>
    <scope>NUCLEOTIDE SEQUENCE [LARGE SCALE GENOMIC DNA]</scope>
    <source>
        <strain evidence="12">SF006504</strain>
    </source>
</reference>
<name>A0A0U5FV60_ASPCI</name>
<dbReference type="GO" id="GO:0000026">
    <property type="term" value="F:alpha-1,2-mannosyltransferase activity"/>
    <property type="evidence" value="ECO:0007669"/>
    <property type="project" value="TreeGrafter"/>
</dbReference>
<evidence type="ECO:0000256" key="3">
    <source>
        <dbReference type="ARBA" id="ARBA00009105"/>
    </source>
</evidence>
<accession>A0A0U5FV60</accession>
<evidence type="ECO:0000256" key="7">
    <source>
        <dbReference type="ARBA" id="ARBA00022989"/>
    </source>
</evidence>
<dbReference type="InterPro" id="IPR029044">
    <property type="entry name" value="Nucleotide-diphossugar_trans"/>
</dbReference>
<dbReference type="GO" id="GO:0046354">
    <property type="term" value="P:mannan biosynthetic process"/>
    <property type="evidence" value="ECO:0007669"/>
    <property type="project" value="TreeGrafter"/>
</dbReference>
<keyword evidence="4" id="KW-0808">Transferase</keyword>
<evidence type="ECO:0000256" key="9">
    <source>
        <dbReference type="ARBA" id="ARBA00023136"/>
    </source>
</evidence>
<dbReference type="EMBL" id="CDMC01000003">
    <property type="protein sequence ID" value="CEL03408.1"/>
    <property type="molecule type" value="Genomic_DNA"/>
</dbReference>
<evidence type="ECO:0000256" key="10">
    <source>
        <dbReference type="SAM" id="Phobius"/>
    </source>
</evidence>
<comment type="subcellular location">
    <subcellularLocation>
        <location evidence="1">Golgi apparatus membrane</location>
        <topology evidence="1">Single-pass type II membrane protein</topology>
    </subcellularLocation>
</comment>
<dbReference type="OMA" id="YMKDATE"/>
<dbReference type="Pfam" id="PF11051">
    <property type="entry name" value="Mannosyl_trans3"/>
    <property type="match status" value="2"/>
</dbReference>
<evidence type="ECO:0000313" key="11">
    <source>
        <dbReference type="EMBL" id="CEL03408.1"/>
    </source>
</evidence>
<keyword evidence="9 10" id="KW-0472">Membrane</keyword>
<dbReference type="OrthoDB" id="4484309at2759"/>
<feature type="transmembrane region" description="Helical" evidence="10">
    <location>
        <begin position="12"/>
        <end position="30"/>
    </location>
</feature>
<dbReference type="SUPFAM" id="SSF53448">
    <property type="entry name" value="Nucleotide-diphospho-sugar transferases"/>
    <property type="match status" value="1"/>
</dbReference>
<comment type="similarity">
    <text evidence="3">Belongs to the MNN1/MNT family.</text>
</comment>